<organism evidence="1 2">
    <name type="scientific">Marchantia polymorpha subsp. ruderalis</name>
    <dbReference type="NCBI Taxonomy" id="1480154"/>
    <lineage>
        <taxon>Eukaryota</taxon>
        <taxon>Viridiplantae</taxon>
        <taxon>Streptophyta</taxon>
        <taxon>Embryophyta</taxon>
        <taxon>Marchantiophyta</taxon>
        <taxon>Marchantiopsida</taxon>
        <taxon>Marchantiidae</taxon>
        <taxon>Marchantiales</taxon>
        <taxon>Marchantiaceae</taxon>
        <taxon>Marchantia</taxon>
    </lineage>
</organism>
<dbReference type="AlphaFoldDB" id="A0A176VR22"/>
<dbReference type="Proteomes" id="UP000077202">
    <property type="component" value="Unassembled WGS sequence"/>
</dbReference>
<sequence>MKITLKGKTQSNSEDHPSEDVKCLRSDTLLEKVGCCFEVKQASGERGSEVNPRLLAQVCDSCRFLLDGESVKTDRFTASSDARPVRVLHSLEHSVFMKSMFGPRRGTGMRRHESDLYRALRFERNITNGQAGGEKLMLKSRRRPVSIERASRSVLMIVSMEWEKEKEKEKSFEGDRSYDTPF</sequence>
<dbReference type="EMBL" id="LVLJ01003074">
    <property type="protein sequence ID" value="OAE22742.1"/>
    <property type="molecule type" value="Genomic_DNA"/>
</dbReference>
<protein>
    <submittedName>
        <fullName evidence="1">Uncharacterized protein</fullName>
    </submittedName>
</protein>
<keyword evidence="2" id="KW-1185">Reference proteome</keyword>
<evidence type="ECO:0000313" key="1">
    <source>
        <dbReference type="EMBL" id="OAE22742.1"/>
    </source>
</evidence>
<name>A0A176VR22_MARPO</name>
<gene>
    <name evidence="1" type="ORF">AXG93_2035s1240</name>
</gene>
<proteinExistence type="predicted"/>
<comment type="caution">
    <text evidence="1">The sequence shown here is derived from an EMBL/GenBank/DDBJ whole genome shotgun (WGS) entry which is preliminary data.</text>
</comment>
<reference evidence="1" key="1">
    <citation type="submission" date="2016-03" db="EMBL/GenBank/DDBJ databases">
        <title>Mechanisms controlling the formation of the plant cell surface in tip-growing cells are functionally conserved among land plants.</title>
        <authorList>
            <person name="Honkanen S."/>
            <person name="Jones V.A."/>
            <person name="Morieri G."/>
            <person name="Champion C."/>
            <person name="Hetherington A.J."/>
            <person name="Kelly S."/>
            <person name="Saint-Marcoux D."/>
            <person name="Proust H."/>
            <person name="Prescott H."/>
            <person name="Dolan L."/>
        </authorList>
    </citation>
    <scope>NUCLEOTIDE SEQUENCE [LARGE SCALE GENOMIC DNA]</scope>
    <source>
        <tissue evidence="1">Whole gametophyte</tissue>
    </source>
</reference>
<accession>A0A176VR22</accession>
<evidence type="ECO:0000313" key="2">
    <source>
        <dbReference type="Proteomes" id="UP000077202"/>
    </source>
</evidence>